<name>A0A2K3KF77_TRIPR</name>
<reference evidence="2 3" key="1">
    <citation type="journal article" date="2014" name="Am. J. Bot.">
        <title>Genome assembly and annotation for red clover (Trifolium pratense; Fabaceae).</title>
        <authorList>
            <person name="Istvanek J."/>
            <person name="Jaros M."/>
            <person name="Krenek A."/>
            <person name="Repkova J."/>
        </authorList>
    </citation>
    <scope>NUCLEOTIDE SEQUENCE [LARGE SCALE GENOMIC DNA]</scope>
    <source>
        <strain evidence="3">cv. Tatra</strain>
        <tissue evidence="2">Young leaves</tissue>
    </source>
</reference>
<proteinExistence type="predicted"/>
<evidence type="ECO:0000313" key="2">
    <source>
        <dbReference type="EMBL" id="PNX64954.1"/>
    </source>
</evidence>
<dbReference type="AlphaFoldDB" id="A0A2K3KF77"/>
<accession>A0A2K3KF77</accession>
<evidence type="ECO:0000256" key="1">
    <source>
        <dbReference type="SAM" id="MobiDB-lite"/>
    </source>
</evidence>
<protein>
    <submittedName>
        <fullName evidence="2">Uncharacterized protein</fullName>
    </submittedName>
</protein>
<reference evidence="2 3" key="2">
    <citation type="journal article" date="2017" name="Front. Plant Sci.">
        <title>Gene Classification and Mining of Molecular Markers Useful in Red Clover (Trifolium pratense) Breeding.</title>
        <authorList>
            <person name="Istvanek J."/>
            <person name="Dluhosova J."/>
            <person name="Dluhos P."/>
            <person name="Patkova L."/>
            <person name="Nedelnik J."/>
            <person name="Repkova J."/>
        </authorList>
    </citation>
    <scope>NUCLEOTIDE SEQUENCE [LARGE SCALE GENOMIC DNA]</scope>
    <source>
        <strain evidence="3">cv. Tatra</strain>
        <tissue evidence="2">Young leaves</tissue>
    </source>
</reference>
<evidence type="ECO:0000313" key="3">
    <source>
        <dbReference type="Proteomes" id="UP000236291"/>
    </source>
</evidence>
<feature type="compositionally biased region" description="Basic and acidic residues" evidence="1">
    <location>
        <begin position="59"/>
        <end position="74"/>
    </location>
</feature>
<feature type="region of interest" description="Disordered" evidence="1">
    <location>
        <begin position="1"/>
        <end position="76"/>
    </location>
</feature>
<organism evidence="2 3">
    <name type="scientific">Trifolium pratense</name>
    <name type="common">Red clover</name>
    <dbReference type="NCBI Taxonomy" id="57577"/>
    <lineage>
        <taxon>Eukaryota</taxon>
        <taxon>Viridiplantae</taxon>
        <taxon>Streptophyta</taxon>
        <taxon>Embryophyta</taxon>
        <taxon>Tracheophyta</taxon>
        <taxon>Spermatophyta</taxon>
        <taxon>Magnoliopsida</taxon>
        <taxon>eudicotyledons</taxon>
        <taxon>Gunneridae</taxon>
        <taxon>Pentapetalae</taxon>
        <taxon>rosids</taxon>
        <taxon>fabids</taxon>
        <taxon>Fabales</taxon>
        <taxon>Fabaceae</taxon>
        <taxon>Papilionoideae</taxon>
        <taxon>50 kb inversion clade</taxon>
        <taxon>NPAAA clade</taxon>
        <taxon>Hologalegina</taxon>
        <taxon>IRL clade</taxon>
        <taxon>Trifolieae</taxon>
        <taxon>Trifolium</taxon>
    </lineage>
</organism>
<feature type="non-terminal residue" evidence="2">
    <location>
        <position position="1"/>
    </location>
</feature>
<dbReference type="Proteomes" id="UP000236291">
    <property type="component" value="Unassembled WGS sequence"/>
</dbReference>
<dbReference type="EMBL" id="ASHM01172737">
    <property type="protein sequence ID" value="PNX64954.1"/>
    <property type="molecule type" value="Genomic_DNA"/>
</dbReference>
<feature type="compositionally biased region" description="Polar residues" evidence="1">
    <location>
        <begin position="1"/>
        <end position="10"/>
    </location>
</feature>
<sequence>ANIGASTETNDAVADESLQKTAPETHVAPSVATHGAAPNVMPDVTTSLAQDYSESDESPQPKDADKETVPDKIVNENPAVIIVNETT</sequence>
<comment type="caution">
    <text evidence="2">The sequence shown here is derived from an EMBL/GenBank/DDBJ whole genome shotgun (WGS) entry which is preliminary data.</text>
</comment>
<feature type="non-terminal residue" evidence="2">
    <location>
        <position position="87"/>
    </location>
</feature>
<gene>
    <name evidence="2" type="ORF">L195_g062362</name>
</gene>